<dbReference type="InterPro" id="IPR000182">
    <property type="entry name" value="GNAT_dom"/>
</dbReference>
<dbReference type="Gene3D" id="3.40.630.30">
    <property type="match status" value="1"/>
</dbReference>
<name>A0A099J4G0_9MICO</name>
<organism evidence="2 4">
    <name type="scientific">Cryobacterium roopkundense</name>
    <dbReference type="NCBI Taxonomy" id="1001240"/>
    <lineage>
        <taxon>Bacteria</taxon>
        <taxon>Bacillati</taxon>
        <taxon>Actinomycetota</taxon>
        <taxon>Actinomycetes</taxon>
        <taxon>Micrococcales</taxon>
        <taxon>Microbacteriaceae</taxon>
        <taxon>Cryobacterium</taxon>
    </lineage>
</organism>
<dbReference type="GO" id="GO:0016747">
    <property type="term" value="F:acyltransferase activity, transferring groups other than amino-acyl groups"/>
    <property type="evidence" value="ECO:0007669"/>
    <property type="project" value="InterPro"/>
</dbReference>
<dbReference type="OrthoDB" id="3239945at2"/>
<dbReference type="EMBL" id="JACHBQ010000001">
    <property type="protein sequence ID" value="MBB5640421.1"/>
    <property type="molecule type" value="Genomic_DNA"/>
</dbReference>
<dbReference type="CDD" id="cd04301">
    <property type="entry name" value="NAT_SF"/>
    <property type="match status" value="1"/>
</dbReference>
<dbReference type="Proteomes" id="UP000561726">
    <property type="component" value="Unassembled WGS sequence"/>
</dbReference>
<evidence type="ECO:0000313" key="3">
    <source>
        <dbReference type="EMBL" id="MBB5640421.1"/>
    </source>
</evidence>
<dbReference type="Pfam" id="PF00583">
    <property type="entry name" value="Acetyltransf_1"/>
    <property type="match status" value="1"/>
</dbReference>
<sequence length="197" mass="21683">MENTEQITVTSVADVPWPDVRTVFGTRGYPSRCWCQYFKPPTSGWKQGTPEECSALLRQQVVANAHAPGLIAYVGDEPAGWCAIEPRPNYSRLRRTKVVTQGSREDPDDASVWAVTCFVVRIGFRRRRVANALLAGAVDHARLHGARIVEAYPVDVSARPDAAAADLYHGALSQFVKASFDVVSHPTDHRAVVQLTL</sequence>
<evidence type="ECO:0000313" key="5">
    <source>
        <dbReference type="Proteomes" id="UP000561726"/>
    </source>
</evidence>
<protein>
    <recommendedName>
        <fullName evidence="1">N-acetyltransferase domain-containing protein</fullName>
    </recommendedName>
</protein>
<evidence type="ECO:0000313" key="2">
    <source>
        <dbReference type="EMBL" id="KGJ72348.1"/>
    </source>
</evidence>
<feature type="domain" description="N-acetyltransferase" evidence="1">
    <location>
        <begin position="48"/>
        <end position="168"/>
    </location>
</feature>
<reference evidence="2 4" key="1">
    <citation type="submission" date="2014-08" db="EMBL/GenBank/DDBJ databases">
        <authorList>
            <person name="Sisinthy S."/>
        </authorList>
    </citation>
    <scope>NUCLEOTIDE SEQUENCE [LARGE SCALE GENOMIC DNA]</scope>
    <source>
        <strain evidence="2 4">RuG17</strain>
    </source>
</reference>
<evidence type="ECO:0000313" key="4">
    <source>
        <dbReference type="Proteomes" id="UP000029864"/>
    </source>
</evidence>
<dbReference type="InterPro" id="IPR016181">
    <property type="entry name" value="Acyl_CoA_acyltransferase"/>
</dbReference>
<dbReference type="eggNOG" id="COG1247">
    <property type="taxonomic scope" value="Bacteria"/>
</dbReference>
<dbReference type="Proteomes" id="UP000029864">
    <property type="component" value="Unassembled WGS sequence"/>
</dbReference>
<dbReference type="SUPFAM" id="SSF55729">
    <property type="entry name" value="Acyl-CoA N-acyltransferases (Nat)"/>
    <property type="match status" value="1"/>
</dbReference>
<dbReference type="RefSeq" id="WP_035838128.1">
    <property type="nucleotide sequence ID" value="NZ_JACHBQ010000001.1"/>
</dbReference>
<dbReference type="EMBL" id="JPXF01000078">
    <property type="protein sequence ID" value="KGJ72348.1"/>
    <property type="molecule type" value="Genomic_DNA"/>
</dbReference>
<keyword evidence="4" id="KW-1185">Reference proteome</keyword>
<reference evidence="3 5" key="2">
    <citation type="submission" date="2020-08" db="EMBL/GenBank/DDBJ databases">
        <title>Sequencing the genomes of 1000 actinobacteria strains.</title>
        <authorList>
            <person name="Klenk H.-P."/>
        </authorList>
    </citation>
    <scope>NUCLEOTIDE SEQUENCE [LARGE SCALE GENOMIC DNA]</scope>
    <source>
        <strain evidence="3 5">DSM 21065</strain>
    </source>
</reference>
<comment type="caution">
    <text evidence="2">The sequence shown here is derived from an EMBL/GenBank/DDBJ whole genome shotgun (WGS) entry which is preliminary data.</text>
</comment>
<accession>A0A099J4G0</accession>
<gene>
    <name evidence="3" type="ORF">BJ997_000969</name>
    <name evidence="2" type="ORF">GY21_15950</name>
</gene>
<dbReference type="AlphaFoldDB" id="A0A099J4G0"/>
<evidence type="ECO:0000259" key="1">
    <source>
        <dbReference type="Pfam" id="PF00583"/>
    </source>
</evidence>
<proteinExistence type="predicted"/>